<keyword evidence="4" id="KW-1185">Reference proteome</keyword>
<comment type="caution">
    <text evidence="3">The sequence shown here is derived from an EMBL/GenBank/DDBJ whole genome shotgun (WGS) entry which is preliminary data.</text>
</comment>
<feature type="transmembrane region" description="Helical" evidence="1">
    <location>
        <begin position="131"/>
        <end position="152"/>
    </location>
</feature>
<keyword evidence="1" id="KW-1133">Transmembrane helix</keyword>
<feature type="transmembrane region" description="Helical" evidence="1">
    <location>
        <begin position="7"/>
        <end position="28"/>
    </location>
</feature>
<name>A0A2P6N7M8_9EUKA</name>
<evidence type="ECO:0000313" key="3">
    <source>
        <dbReference type="EMBL" id="PRP79962.1"/>
    </source>
</evidence>
<feature type="domain" description="YrhK" evidence="2">
    <location>
        <begin position="12"/>
        <end position="57"/>
    </location>
</feature>
<dbReference type="EMBL" id="MDYQ01000165">
    <property type="protein sequence ID" value="PRP79962.1"/>
    <property type="molecule type" value="Genomic_DNA"/>
</dbReference>
<dbReference type="Pfam" id="PF14145">
    <property type="entry name" value="YrhK"/>
    <property type="match status" value="1"/>
</dbReference>
<dbReference type="InterPro" id="IPR025424">
    <property type="entry name" value="YrhK_domain"/>
</dbReference>
<evidence type="ECO:0000256" key="1">
    <source>
        <dbReference type="SAM" id="Phobius"/>
    </source>
</evidence>
<dbReference type="AlphaFoldDB" id="A0A2P6N7M8"/>
<gene>
    <name evidence="3" type="ORF">PROFUN_05938</name>
</gene>
<reference evidence="3 4" key="1">
    <citation type="journal article" date="2018" name="Genome Biol. Evol.">
        <title>Multiple Roots of Fruiting Body Formation in Amoebozoa.</title>
        <authorList>
            <person name="Hillmann F."/>
            <person name="Forbes G."/>
            <person name="Novohradska S."/>
            <person name="Ferling I."/>
            <person name="Riege K."/>
            <person name="Groth M."/>
            <person name="Westermann M."/>
            <person name="Marz M."/>
            <person name="Spaller T."/>
            <person name="Winckler T."/>
            <person name="Schaap P."/>
            <person name="Glockner G."/>
        </authorList>
    </citation>
    <scope>NUCLEOTIDE SEQUENCE [LARGE SCALE GENOMIC DNA]</scope>
    <source>
        <strain evidence="3 4">Jena</strain>
    </source>
</reference>
<feature type="transmembrane region" description="Helical" evidence="1">
    <location>
        <begin position="101"/>
        <end position="119"/>
    </location>
</feature>
<evidence type="ECO:0000313" key="4">
    <source>
        <dbReference type="Proteomes" id="UP000241769"/>
    </source>
</evidence>
<dbReference type="InParanoid" id="A0A2P6N7M8"/>
<protein>
    <recommendedName>
        <fullName evidence="2">YrhK domain-containing protein</fullName>
    </recommendedName>
</protein>
<keyword evidence="1" id="KW-0472">Membrane</keyword>
<sequence length="182" mass="20447">MSKRAAFTLATSYVIGSVAFIGGSILFHPHFSVDDTLFKLGVSLFIVGSVLFLLPALYEWHANFLGLLSYHATPNYNPVSDYDLPSDYILRNHGVNITRSTISVLNGILFTIGSIAYWPTFERVGVVTGNWLFRMGSSFTLLSCIWAFSRTFSQSHHTRGMRQLLRIFFFQFILGAIGFLDT</sequence>
<accession>A0A2P6N7M8</accession>
<proteinExistence type="predicted"/>
<dbReference type="OrthoDB" id="10020728at2759"/>
<evidence type="ECO:0000259" key="2">
    <source>
        <dbReference type="Pfam" id="PF14145"/>
    </source>
</evidence>
<dbReference type="Proteomes" id="UP000241769">
    <property type="component" value="Unassembled WGS sequence"/>
</dbReference>
<feature type="transmembrane region" description="Helical" evidence="1">
    <location>
        <begin position="164"/>
        <end position="180"/>
    </location>
</feature>
<keyword evidence="1" id="KW-0812">Transmembrane</keyword>
<organism evidence="3 4">
    <name type="scientific">Planoprotostelium fungivorum</name>
    <dbReference type="NCBI Taxonomy" id="1890364"/>
    <lineage>
        <taxon>Eukaryota</taxon>
        <taxon>Amoebozoa</taxon>
        <taxon>Evosea</taxon>
        <taxon>Variosea</taxon>
        <taxon>Cavosteliida</taxon>
        <taxon>Cavosteliaceae</taxon>
        <taxon>Planoprotostelium</taxon>
    </lineage>
</organism>
<feature type="transmembrane region" description="Helical" evidence="1">
    <location>
        <begin position="40"/>
        <end position="58"/>
    </location>
</feature>